<organism evidence="4">
    <name type="scientific">Daucus carota subsp. sativus</name>
    <name type="common">Carrot</name>
    <dbReference type="NCBI Taxonomy" id="79200"/>
    <lineage>
        <taxon>Eukaryota</taxon>
        <taxon>Viridiplantae</taxon>
        <taxon>Streptophyta</taxon>
        <taxon>Embryophyta</taxon>
        <taxon>Tracheophyta</taxon>
        <taxon>Spermatophyta</taxon>
        <taxon>Magnoliopsida</taxon>
        <taxon>eudicotyledons</taxon>
        <taxon>Gunneridae</taxon>
        <taxon>Pentapetalae</taxon>
        <taxon>asterids</taxon>
        <taxon>campanulids</taxon>
        <taxon>Apiales</taxon>
        <taxon>Apiaceae</taxon>
        <taxon>Apioideae</taxon>
        <taxon>Scandiceae</taxon>
        <taxon>Daucinae</taxon>
        <taxon>Daucus</taxon>
        <taxon>Daucus sect. Daucus</taxon>
    </lineage>
</organism>
<dbReference type="Proteomes" id="UP000077755">
    <property type="component" value="Chromosome 2"/>
</dbReference>
<dbReference type="SUPFAM" id="SSF46689">
    <property type="entry name" value="Homeodomain-like"/>
    <property type="match status" value="1"/>
</dbReference>
<dbReference type="InterPro" id="IPR009057">
    <property type="entry name" value="Homeodomain-like_sf"/>
</dbReference>
<dbReference type="EMBL" id="LNRQ01000002">
    <property type="protein sequence ID" value="KZN06650.1"/>
    <property type="molecule type" value="Genomic_DNA"/>
</dbReference>
<dbReference type="Gene3D" id="1.10.10.60">
    <property type="entry name" value="Homeodomain-like"/>
    <property type="match status" value="1"/>
</dbReference>
<evidence type="ECO:0000313" key="5">
    <source>
        <dbReference type="EMBL" id="WOG89212.1"/>
    </source>
</evidence>
<gene>
    <name evidence="4" type="ORF">DCAR_007487</name>
    <name evidence="5" type="ORF">DCAR_0208449</name>
</gene>
<accession>A0A166EJL7</accession>
<protein>
    <recommendedName>
        <fullName evidence="7">Myb-like domain-containing protein</fullName>
    </recommendedName>
</protein>
<dbReference type="EMBL" id="CP093344">
    <property type="protein sequence ID" value="WOG89212.1"/>
    <property type="molecule type" value="Genomic_DNA"/>
</dbReference>
<dbReference type="InterPro" id="IPR001005">
    <property type="entry name" value="SANT/Myb"/>
</dbReference>
<dbReference type="PANTHER" id="PTHR43952:SF75">
    <property type="entry name" value="PROTEIN RADIALIS-LIKE 6"/>
    <property type="match status" value="1"/>
</dbReference>
<proteinExistence type="predicted"/>
<dbReference type="PANTHER" id="PTHR43952">
    <property type="entry name" value="MYB FAMILY TRANSCRIPTION FACTOR-RELATED"/>
    <property type="match status" value="1"/>
</dbReference>
<evidence type="ECO:0000256" key="2">
    <source>
        <dbReference type="ARBA" id="ARBA00023163"/>
    </source>
</evidence>
<reference evidence="4" key="1">
    <citation type="journal article" date="2016" name="Nat. Genet.">
        <title>A high-quality carrot genome assembly provides new insights into carotenoid accumulation and asterid genome evolution.</title>
        <authorList>
            <person name="Iorizzo M."/>
            <person name="Ellison S."/>
            <person name="Senalik D."/>
            <person name="Zeng P."/>
            <person name="Satapoomin P."/>
            <person name="Huang J."/>
            <person name="Bowman M."/>
            <person name="Iovene M."/>
            <person name="Sanseverino W."/>
            <person name="Cavagnaro P."/>
            <person name="Yildiz M."/>
            <person name="Macko-Podgorni A."/>
            <person name="Moranska E."/>
            <person name="Grzebelus E."/>
            <person name="Grzebelus D."/>
            <person name="Ashrafi H."/>
            <person name="Zheng Z."/>
            <person name="Cheng S."/>
            <person name="Spooner D."/>
            <person name="Van Deynze A."/>
            <person name="Simon P."/>
        </authorList>
    </citation>
    <scope>NUCLEOTIDE SEQUENCE [LARGE SCALE GENOMIC DNA]</scope>
    <source>
        <tissue evidence="4">Leaf</tissue>
    </source>
</reference>
<dbReference type="AlphaFoldDB" id="A0A166EJL7"/>
<keyword evidence="1" id="KW-0805">Transcription regulation</keyword>
<evidence type="ECO:0000313" key="4">
    <source>
        <dbReference type="EMBL" id="KZN06650.1"/>
    </source>
</evidence>
<evidence type="ECO:0000313" key="6">
    <source>
        <dbReference type="Proteomes" id="UP000077755"/>
    </source>
</evidence>
<evidence type="ECO:0008006" key="7">
    <source>
        <dbReference type="Google" id="ProtNLM"/>
    </source>
</evidence>
<name>A0A166EJL7_DAUCS</name>
<sequence length="93" mass="10938">MAQPNQKKSSSADEYEPYTEDGWSFKDVKKFETILNEFDTPPPPAFFEQIAREMPWKTLEAIKLHYQLLLKDMEKIKNGEFEMISDNSEDSDE</sequence>
<dbReference type="CDD" id="cd00167">
    <property type="entry name" value="SANT"/>
    <property type="match status" value="1"/>
</dbReference>
<dbReference type="GO" id="GO:0003700">
    <property type="term" value="F:DNA-binding transcription factor activity"/>
    <property type="evidence" value="ECO:0007669"/>
    <property type="project" value="InterPro"/>
</dbReference>
<evidence type="ECO:0000256" key="3">
    <source>
        <dbReference type="ARBA" id="ARBA00023242"/>
    </source>
</evidence>
<dbReference type="Gramene" id="KZN06650">
    <property type="protein sequence ID" value="KZN06650"/>
    <property type="gene ID" value="DCAR_007487"/>
</dbReference>
<evidence type="ECO:0000256" key="1">
    <source>
        <dbReference type="ARBA" id="ARBA00023015"/>
    </source>
</evidence>
<keyword evidence="3" id="KW-0539">Nucleus</keyword>
<keyword evidence="2" id="KW-0804">Transcription</keyword>
<keyword evidence="6" id="KW-1185">Reference proteome</keyword>
<reference evidence="5" key="2">
    <citation type="submission" date="2022-03" db="EMBL/GenBank/DDBJ databases">
        <title>Draft title - Genomic analysis of global carrot germplasm unveils the trajectory of domestication and the origin of high carotenoid orange carrot.</title>
        <authorList>
            <person name="Iorizzo M."/>
            <person name="Ellison S."/>
            <person name="Senalik D."/>
            <person name="Macko-Podgorni A."/>
            <person name="Grzebelus D."/>
            <person name="Bostan H."/>
            <person name="Rolling W."/>
            <person name="Curaba J."/>
            <person name="Simon P."/>
        </authorList>
    </citation>
    <scope>NUCLEOTIDE SEQUENCE</scope>
    <source>
        <tissue evidence="5">Leaf</tissue>
    </source>
</reference>
<dbReference type="InterPro" id="IPR044636">
    <property type="entry name" value="RADIALIS-like"/>
</dbReference>